<dbReference type="GO" id="GO:0031267">
    <property type="term" value="F:small GTPase binding"/>
    <property type="evidence" value="ECO:0007669"/>
    <property type="project" value="InterPro"/>
</dbReference>
<organism evidence="2">
    <name type="scientific">Lygus hesperus</name>
    <name type="common">Western plant bug</name>
    <dbReference type="NCBI Taxonomy" id="30085"/>
    <lineage>
        <taxon>Eukaryota</taxon>
        <taxon>Metazoa</taxon>
        <taxon>Ecdysozoa</taxon>
        <taxon>Arthropoda</taxon>
        <taxon>Hexapoda</taxon>
        <taxon>Insecta</taxon>
        <taxon>Pterygota</taxon>
        <taxon>Neoptera</taxon>
        <taxon>Paraneoptera</taxon>
        <taxon>Hemiptera</taxon>
        <taxon>Heteroptera</taxon>
        <taxon>Panheteroptera</taxon>
        <taxon>Cimicomorpha</taxon>
        <taxon>Miridae</taxon>
        <taxon>Mirini</taxon>
        <taxon>Lygus</taxon>
    </lineage>
</organism>
<accession>A0A0A9XYR0</accession>
<dbReference type="AlphaFoldDB" id="A0A0A9XYR0"/>
<reference evidence="2" key="2">
    <citation type="submission" date="2014-07" db="EMBL/GenBank/DDBJ databases">
        <authorList>
            <person name="Hull J."/>
        </authorList>
    </citation>
    <scope>NUCLEOTIDE SEQUENCE</scope>
</reference>
<evidence type="ECO:0000256" key="1">
    <source>
        <dbReference type="SAM" id="Phobius"/>
    </source>
</evidence>
<evidence type="ECO:0000313" key="2">
    <source>
        <dbReference type="EMBL" id="JAG25039.1"/>
    </source>
</evidence>
<feature type="transmembrane region" description="Helical" evidence="1">
    <location>
        <begin position="106"/>
        <end position="129"/>
    </location>
</feature>
<dbReference type="PANTHER" id="PTHR12822">
    <property type="entry name" value="PROTEIN YIPF"/>
    <property type="match status" value="1"/>
</dbReference>
<dbReference type="GO" id="GO:0005794">
    <property type="term" value="C:Golgi apparatus"/>
    <property type="evidence" value="ECO:0007669"/>
    <property type="project" value="InterPro"/>
</dbReference>
<feature type="transmembrane region" description="Helical" evidence="1">
    <location>
        <begin position="210"/>
        <end position="232"/>
    </location>
</feature>
<gene>
    <name evidence="2" type="ORF">CM83_10879</name>
</gene>
<dbReference type="GO" id="GO:0016192">
    <property type="term" value="P:vesicle-mediated transport"/>
    <property type="evidence" value="ECO:0007669"/>
    <property type="project" value="InterPro"/>
</dbReference>
<proteinExistence type="predicted"/>
<dbReference type="EMBL" id="GBHO01018565">
    <property type="protein sequence ID" value="JAG25039.1"/>
    <property type="molecule type" value="Transcribed_RNA"/>
</dbReference>
<keyword evidence="1" id="KW-0472">Membrane</keyword>
<dbReference type="PANTHER" id="PTHR12822:SF2">
    <property type="entry name" value="PROTEIN YIPF"/>
    <property type="match status" value="1"/>
</dbReference>
<name>A0A0A9XYR0_LYGHE</name>
<keyword evidence="1" id="KW-0812">Transmembrane</keyword>
<reference evidence="2" key="1">
    <citation type="journal article" date="2014" name="PLoS ONE">
        <title>Transcriptome-Based Identification of ABC Transporters in the Western Tarnished Plant Bug Lygus hesperus.</title>
        <authorList>
            <person name="Hull J.J."/>
            <person name="Chaney K."/>
            <person name="Geib S.M."/>
            <person name="Fabrick J.A."/>
            <person name="Brent C.S."/>
            <person name="Walsh D."/>
            <person name="Lavine L.C."/>
        </authorList>
    </citation>
    <scope>NUCLEOTIDE SEQUENCE</scope>
</reference>
<feature type="transmembrane region" description="Helical" evidence="1">
    <location>
        <begin position="65"/>
        <end position="86"/>
    </location>
</feature>
<dbReference type="InterPro" id="IPR039765">
    <property type="entry name" value="Yip5/YIPF1/YIPF2"/>
</dbReference>
<feature type="non-terminal residue" evidence="2">
    <location>
        <position position="1"/>
    </location>
</feature>
<keyword evidence="1" id="KW-1133">Transmembrane helix</keyword>
<sequence length="235" mass="26450">EVSGSTGAVVPPSRSFQQFLISKLQYLFTVNNQSMLKRLRSALNPFGELILSTEDLDAANTLPDLYGPIWIANTLILVATCAANFIDRVDSVHRTGDGSWHYRFSYFIYTSSIVYGILLLSAFTTHYFIRSASSNLPLLTCLCLEGYTFLPYIAACVLSFTCVPVVYYVSCIVAQILSSLVLIHNVHYHYINSFDLTHDSSQTVRHKTLIILYLILCLLRCVLTFCILLLLLRVL</sequence>
<evidence type="ECO:0008006" key="3">
    <source>
        <dbReference type="Google" id="ProtNLM"/>
    </source>
</evidence>
<protein>
    <recommendedName>
        <fullName evidence="3">Protein YIPF</fullName>
    </recommendedName>
</protein>